<sequence length="84" mass="9574">MPLSSLTCSTLSYFFPFSISVPPLPFFGSCSYSILSNGSALIGILPISIYLCLLTRITKEWKICMYYHEFSSISLLSRIRKQMY</sequence>
<dbReference type="EMBL" id="CM002927">
    <property type="protein sequence ID" value="KGN47643.1"/>
    <property type="molecule type" value="Genomic_DNA"/>
</dbReference>
<keyword evidence="1" id="KW-1133">Transmembrane helix</keyword>
<accession>A0A0A0KDN4</accession>
<protein>
    <submittedName>
        <fullName evidence="2">Uncharacterized protein</fullName>
    </submittedName>
</protein>
<evidence type="ECO:0000313" key="3">
    <source>
        <dbReference type="Proteomes" id="UP000029981"/>
    </source>
</evidence>
<dbReference type="Gramene" id="KGN47643">
    <property type="protein sequence ID" value="KGN47643"/>
    <property type="gene ID" value="Csa_6G366410"/>
</dbReference>
<keyword evidence="1" id="KW-0472">Membrane</keyword>
<proteinExistence type="predicted"/>
<evidence type="ECO:0000313" key="2">
    <source>
        <dbReference type="EMBL" id="KGN47643.1"/>
    </source>
</evidence>
<reference evidence="2 3" key="3">
    <citation type="journal article" date="2010" name="BMC Genomics">
        <title>Transcriptome sequencing and comparative analysis of cucumber flowers with different sex types.</title>
        <authorList>
            <person name="Guo S."/>
            <person name="Zheng Y."/>
            <person name="Joung J.G."/>
            <person name="Liu S."/>
            <person name="Zhang Z."/>
            <person name="Crasta O.R."/>
            <person name="Sobral B.W."/>
            <person name="Xu Y."/>
            <person name="Huang S."/>
            <person name="Fei Z."/>
        </authorList>
    </citation>
    <scope>NUCLEOTIDE SEQUENCE [LARGE SCALE GENOMIC DNA]</scope>
    <source>
        <strain evidence="3">cv. 9930</strain>
    </source>
</reference>
<name>A0A0A0KDN4_CUCSA</name>
<reference evidence="2 3" key="1">
    <citation type="journal article" date="2009" name="Nat. Genet.">
        <title>The genome of the cucumber, Cucumis sativus L.</title>
        <authorList>
            <person name="Huang S."/>
            <person name="Li R."/>
            <person name="Zhang Z."/>
            <person name="Li L."/>
            <person name="Gu X."/>
            <person name="Fan W."/>
            <person name="Lucas W.J."/>
            <person name="Wang X."/>
            <person name="Xie B."/>
            <person name="Ni P."/>
            <person name="Ren Y."/>
            <person name="Zhu H."/>
            <person name="Li J."/>
            <person name="Lin K."/>
            <person name="Jin W."/>
            <person name="Fei Z."/>
            <person name="Li G."/>
            <person name="Staub J."/>
            <person name="Kilian A."/>
            <person name="van der Vossen E.A."/>
            <person name="Wu Y."/>
            <person name="Guo J."/>
            <person name="He J."/>
            <person name="Jia Z."/>
            <person name="Ren Y."/>
            <person name="Tian G."/>
            <person name="Lu Y."/>
            <person name="Ruan J."/>
            <person name="Qian W."/>
            <person name="Wang M."/>
            <person name="Huang Q."/>
            <person name="Li B."/>
            <person name="Xuan Z."/>
            <person name="Cao J."/>
            <person name="Asan"/>
            <person name="Wu Z."/>
            <person name="Zhang J."/>
            <person name="Cai Q."/>
            <person name="Bai Y."/>
            <person name="Zhao B."/>
            <person name="Han Y."/>
            <person name="Li Y."/>
            <person name="Li X."/>
            <person name="Wang S."/>
            <person name="Shi Q."/>
            <person name="Liu S."/>
            <person name="Cho W.K."/>
            <person name="Kim J.Y."/>
            <person name="Xu Y."/>
            <person name="Heller-Uszynska K."/>
            <person name="Miao H."/>
            <person name="Cheng Z."/>
            <person name="Zhang S."/>
            <person name="Wu J."/>
            <person name="Yang Y."/>
            <person name="Kang H."/>
            <person name="Li M."/>
            <person name="Liang H."/>
            <person name="Ren X."/>
            <person name="Shi Z."/>
            <person name="Wen M."/>
            <person name="Jian M."/>
            <person name="Yang H."/>
            <person name="Zhang G."/>
            <person name="Yang Z."/>
            <person name="Chen R."/>
            <person name="Liu S."/>
            <person name="Li J."/>
            <person name="Ma L."/>
            <person name="Liu H."/>
            <person name="Zhou Y."/>
            <person name="Zhao J."/>
            <person name="Fang X."/>
            <person name="Li G."/>
            <person name="Fang L."/>
            <person name="Li Y."/>
            <person name="Liu D."/>
            <person name="Zheng H."/>
            <person name="Zhang Y."/>
            <person name="Qin N."/>
            <person name="Li Z."/>
            <person name="Yang G."/>
            <person name="Yang S."/>
            <person name="Bolund L."/>
            <person name="Kristiansen K."/>
            <person name="Zheng H."/>
            <person name="Li S."/>
            <person name="Zhang X."/>
            <person name="Yang H."/>
            <person name="Wang J."/>
            <person name="Sun R."/>
            <person name="Zhang B."/>
            <person name="Jiang S."/>
            <person name="Wang J."/>
            <person name="Du Y."/>
            <person name="Li S."/>
        </authorList>
    </citation>
    <scope>NUCLEOTIDE SEQUENCE [LARGE SCALE GENOMIC DNA]</scope>
    <source>
        <strain evidence="3">cv. 9930</strain>
    </source>
</reference>
<gene>
    <name evidence="2" type="ORF">Csa_6G366410</name>
</gene>
<feature type="transmembrane region" description="Helical" evidence="1">
    <location>
        <begin position="32"/>
        <end position="53"/>
    </location>
</feature>
<reference evidence="2 3" key="4">
    <citation type="journal article" date="2011" name="BMC Genomics">
        <title>RNA-Seq improves annotation of protein-coding genes in the cucumber genome.</title>
        <authorList>
            <person name="Li Z."/>
            <person name="Zhang Z."/>
            <person name="Yan P."/>
            <person name="Huang S."/>
            <person name="Fei Z."/>
            <person name="Lin K."/>
        </authorList>
    </citation>
    <scope>NUCLEOTIDE SEQUENCE [LARGE SCALE GENOMIC DNA]</scope>
    <source>
        <strain evidence="3">cv. 9930</strain>
    </source>
</reference>
<organism evidence="2 3">
    <name type="scientific">Cucumis sativus</name>
    <name type="common">Cucumber</name>
    <dbReference type="NCBI Taxonomy" id="3659"/>
    <lineage>
        <taxon>Eukaryota</taxon>
        <taxon>Viridiplantae</taxon>
        <taxon>Streptophyta</taxon>
        <taxon>Embryophyta</taxon>
        <taxon>Tracheophyta</taxon>
        <taxon>Spermatophyta</taxon>
        <taxon>Magnoliopsida</taxon>
        <taxon>eudicotyledons</taxon>
        <taxon>Gunneridae</taxon>
        <taxon>Pentapetalae</taxon>
        <taxon>rosids</taxon>
        <taxon>fabids</taxon>
        <taxon>Cucurbitales</taxon>
        <taxon>Cucurbitaceae</taxon>
        <taxon>Benincaseae</taxon>
        <taxon>Cucumis</taxon>
    </lineage>
</organism>
<reference evidence="2 3" key="2">
    <citation type="journal article" date="2009" name="PLoS ONE">
        <title>An integrated genetic and cytogenetic map of the cucumber genome.</title>
        <authorList>
            <person name="Ren Y."/>
            <person name="Zhang Z."/>
            <person name="Liu J."/>
            <person name="Staub J.E."/>
            <person name="Han Y."/>
            <person name="Cheng Z."/>
            <person name="Li X."/>
            <person name="Lu J."/>
            <person name="Miao H."/>
            <person name="Kang H."/>
            <person name="Xie B."/>
            <person name="Gu X."/>
            <person name="Wang X."/>
            <person name="Du Y."/>
            <person name="Jin W."/>
            <person name="Huang S."/>
        </authorList>
    </citation>
    <scope>NUCLEOTIDE SEQUENCE [LARGE SCALE GENOMIC DNA]</scope>
    <source>
        <strain evidence="3">cv. 9930</strain>
    </source>
</reference>
<dbReference type="AlphaFoldDB" id="A0A0A0KDN4"/>
<keyword evidence="1" id="KW-0812">Transmembrane</keyword>
<evidence type="ECO:0000256" key="1">
    <source>
        <dbReference type="SAM" id="Phobius"/>
    </source>
</evidence>
<keyword evidence="3" id="KW-1185">Reference proteome</keyword>
<dbReference type="Proteomes" id="UP000029981">
    <property type="component" value="Chromosome 6"/>
</dbReference>